<dbReference type="AlphaFoldDB" id="A0A6J7C594"/>
<accession>A0A6J7C594</accession>
<evidence type="ECO:0000313" key="1">
    <source>
        <dbReference type="EMBL" id="CAB4853272.1"/>
    </source>
</evidence>
<proteinExistence type="predicted"/>
<name>A0A6J7C594_9ZZZZ</name>
<reference evidence="1" key="1">
    <citation type="submission" date="2020-05" db="EMBL/GenBank/DDBJ databases">
        <authorList>
            <person name="Chiriac C."/>
            <person name="Salcher M."/>
            <person name="Ghai R."/>
            <person name="Kavagutti S V."/>
        </authorList>
    </citation>
    <scope>NUCLEOTIDE SEQUENCE</scope>
</reference>
<organism evidence="1">
    <name type="scientific">freshwater metagenome</name>
    <dbReference type="NCBI Taxonomy" id="449393"/>
    <lineage>
        <taxon>unclassified sequences</taxon>
        <taxon>metagenomes</taxon>
        <taxon>ecological metagenomes</taxon>
    </lineage>
</organism>
<dbReference type="EMBL" id="CAFBIY010000226">
    <property type="protein sequence ID" value="CAB4853272.1"/>
    <property type="molecule type" value="Genomic_DNA"/>
</dbReference>
<gene>
    <name evidence="1" type="ORF">UFOPK3267_02799</name>
</gene>
<protein>
    <submittedName>
        <fullName evidence="1">Unannotated protein</fullName>
    </submittedName>
</protein>
<sequence>MCFDPSCGEGLDRGGIHVHAHVAVTALDQWLCDRCVAATEIDHDAHGYVLDE</sequence>